<feature type="transmembrane region" description="Helical" evidence="1">
    <location>
        <begin position="75"/>
        <end position="92"/>
    </location>
</feature>
<keyword evidence="2" id="KW-0560">Oxidoreductase</keyword>
<gene>
    <name evidence="2" type="ordered locus">Ethha_1213</name>
</gene>
<dbReference type="KEGG" id="eha:Ethha_1213"/>
<dbReference type="Pfam" id="PF02681">
    <property type="entry name" value="DUF212"/>
    <property type="match status" value="1"/>
</dbReference>
<evidence type="ECO:0000313" key="2">
    <source>
        <dbReference type="EMBL" id="ADU26764.1"/>
    </source>
</evidence>
<feature type="transmembrane region" description="Helical" evidence="1">
    <location>
        <begin position="12"/>
        <end position="34"/>
    </location>
</feature>
<dbReference type="GO" id="GO:0004601">
    <property type="term" value="F:peroxidase activity"/>
    <property type="evidence" value="ECO:0007669"/>
    <property type="project" value="UniProtKB-KW"/>
</dbReference>
<dbReference type="STRING" id="663278.Ethha_1213"/>
<dbReference type="AlphaFoldDB" id="E6U5K5"/>
<name>E6U5K5_ETHHY</name>
<organism evidence="2 3">
    <name type="scientific">Ethanoligenens harbinense (strain DSM 18485 / JCM 12961 / CGMCC 1.5033 / YUAN-3)</name>
    <dbReference type="NCBI Taxonomy" id="663278"/>
    <lineage>
        <taxon>Bacteria</taxon>
        <taxon>Bacillati</taxon>
        <taxon>Bacillota</taxon>
        <taxon>Clostridia</taxon>
        <taxon>Eubacteriales</taxon>
        <taxon>Oscillospiraceae</taxon>
        <taxon>Ethanoligenens</taxon>
    </lineage>
</organism>
<keyword evidence="2" id="KW-0575">Peroxidase</keyword>
<reference evidence="2 3" key="1">
    <citation type="submission" date="2010-12" db="EMBL/GenBank/DDBJ databases">
        <title>Complete sequence of Ethanoligenens harbinense YUAN-3.</title>
        <authorList>
            <person name="Lucas S."/>
            <person name="Copeland A."/>
            <person name="Lapidus A."/>
            <person name="Cheng J.-F."/>
            <person name="Bruce D."/>
            <person name="Goodwin L."/>
            <person name="Pitluck S."/>
            <person name="Chertkov O."/>
            <person name="Misra M."/>
            <person name="Detter J.C."/>
            <person name="Han C."/>
            <person name="Tapia R."/>
            <person name="Land M."/>
            <person name="Hauser L."/>
            <person name="Jeffries C."/>
            <person name="Kyrpides N."/>
            <person name="Ivanova N."/>
            <person name="Mikhailova N."/>
            <person name="Wang A."/>
            <person name="Mouttaki H."/>
            <person name="He Z."/>
            <person name="Zhou J."/>
            <person name="Hemme C.L."/>
            <person name="Woyke T."/>
        </authorList>
    </citation>
    <scope>NUCLEOTIDE SEQUENCE [LARGE SCALE GENOMIC DNA]</scope>
    <source>
        <strain evidence="3">DSM 18485 / JCM 12961 / CGMCC 1.5033 / YUAN-3</strain>
    </source>
</reference>
<proteinExistence type="predicted"/>
<dbReference type="HOGENOM" id="CLU_073969_1_0_9"/>
<dbReference type="Proteomes" id="UP000001551">
    <property type="component" value="Chromosome"/>
</dbReference>
<dbReference type="PANTHER" id="PTHR31446">
    <property type="entry name" value="ACID PHOSPHATASE/VANADIUM-DEPENDENT HALOPEROXIDASE-RELATED PROTEIN"/>
    <property type="match status" value="1"/>
</dbReference>
<sequence>MLVLSHFFHNYILMAAVLSWIFAQIIKTVITLIITKRFDPERILGAGGMPSAHSAMVCALFVGVLRRCGAASPEFALAFVLAGVVIYDAMGVRRAAGEQARVLNKLVEITEKNGSEVTRKGLKESLGHTPMEVLAGIMLGILVALAMG</sequence>
<evidence type="ECO:0000313" key="3">
    <source>
        <dbReference type="Proteomes" id="UP000001551"/>
    </source>
</evidence>
<protein>
    <submittedName>
        <fullName evidence="2">Acid phosphatase/vanadium-dependent haloperoxidase related protein</fullName>
    </submittedName>
</protein>
<accession>E6U5K5</accession>
<evidence type="ECO:0000256" key="1">
    <source>
        <dbReference type="SAM" id="Phobius"/>
    </source>
</evidence>
<feature type="transmembrane region" description="Helical" evidence="1">
    <location>
        <begin position="129"/>
        <end position="147"/>
    </location>
</feature>
<dbReference type="PANTHER" id="PTHR31446:SF29">
    <property type="entry name" value="ACID PHOSPHATASE_VANADIUM-DEPENDENT HALOPEROXIDASE-RELATED PROTEIN"/>
    <property type="match status" value="1"/>
</dbReference>
<dbReference type="EMBL" id="CP002400">
    <property type="protein sequence ID" value="ADU26764.1"/>
    <property type="molecule type" value="Genomic_DNA"/>
</dbReference>
<feature type="transmembrane region" description="Helical" evidence="1">
    <location>
        <begin position="43"/>
        <end position="63"/>
    </location>
</feature>
<keyword evidence="1" id="KW-0812">Transmembrane</keyword>
<keyword evidence="1" id="KW-0472">Membrane</keyword>
<keyword evidence="3" id="KW-1185">Reference proteome</keyword>
<dbReference type="InterPro" id="IPR003832">
    <property type="entry name" value="DUF212"/>
</dbReference>
<keyword evidence="1" id="KW-1133">Transmembrane helix</keyword>
<dbReference type="RefSeq" id="WP_013485125.1">
    <property type="nucleotide sequence ID" value="NC_014828.1"/>
</dbReference>
<dbReference type="eggNOG" id="COG1963">
    <property type="taxonomic scope" value="Bacteria"/>
</dbReference>